<comment type="caution">
    <text evidence="3">The sequence shown here is derived from an EMBL/GenBank/DDBJ whole genome shotgun (WGS) entry which is preliminary data.</text>
</comment>
<feature type="domain" description="FIST C-domain" evidence="2">
    <location>
        <begin position="226"/>
        <end position="364"/>
    </location>
</feature>
<organism evidence="3 4">
    <name type="scientific">Paucihalobacter ruber</name>
    <dbReference type="NCBI Taxonomy" id="2567861"/>
    <lineage>
        <taxon>Bacteria</taxon>
        <taxon>Pseudomonadati</taxon>
        <taxon>Bacteroidota</taxon>
        <taxon>Flavobacteriia</taxon>
        <taxon>Flavobacteriales</taxon>
        <taxon>Flavobacteriaceae</taxon>
        <taxon>Paucihalobacter</taxon>
    </lineage>
</organism>
<proteinExistence type="predicted"/>
<evidence type="ECO:0000313" key="4">
    <source>
        <dbReference type="Proteomes" id="UP000317332"/>
    </source>
</evidence>
<dbReference type="SMART" id="SM01204">
    <property type="entry name" value="FIST_C"/>
    <property type="match status" value="1"/>
</dbReference>
<evidence type="ECO:0000313" key="3">
    <source>
        <dbReference type="EMBL" id="TPV32765.1"/>
    </source>
</evidence>
<accession>A0A506PH86</accession>
<dbReference type="PANTHER" id="PTHR40252:SF2">
    <property type="entry name" value="BLR0328 PROTEIN"/>
    <property type="match status" value="1"/>
</dbReference>
<keyword evidence="4" id="KW-1185">Reference proteome</keyword>
<dbReference type="SMART" id="SM00897">
    <property type="entry name" value="FIST"/>
    <property type="match status" value="1"/>
</dbReference>
<sequence length="384" mass="42041">MGNNMKAKSIKGKSTDEIKSALEKSTADGFKPTLALVFISVKQDITAIISLLDGQNIQIFGATSSGEISGSDISHEAISILLMDMEPANFRILFNDYAGSEVVEVAKAMTQKALTIFARPAFLLSNSVEKPQDMGLGEKIVQSISHTAGNDVTIWGGSSGDDLMFKETFVFNNTNISNKGILMLVLNEDKIVVNGRAASGMTPIGTEKVITKSEGSWILEIDNQPATDLVMKYMGENLSPEDFKDFNLKHIFLSLIRENKSSIIRATMGFNMDTKGIAVTGKIKPGDKFRFTLMPEFDVLTEVSENAKQFQQTEMPEADALVMFSCIGRIDAFGPMTSEELEGIQSVYNVPMAGFFTYGEYGRATGGNNEFHNMTCCWVALKEK</sequence>
<dbReference type="Proteomes" id="UP000317332">
    <property type="component" value="Unassembled WGS sequence"/>
</dbReference>
<dbReference type="InterPro" id="IPR019494">
    <property type="entry name" value="FIST_C"/>
</dbReference>
<dbReference type="Pfam" id="PF08495">
    <property type="entry name" value="FIST"/>
    <property type="match status" value="1"/>
</dbReference>
<dbReference type="InterPro" id="IPR013702">
    <property type="entry name" value="FIST_domain_N"/>
</dbReference>
<reference evidence="3 4" key="1">
    <citation type="submission" date="2019-06" db="EMBL/GenBank/DDBJ databases">
        <title>Flavobacteriaceae Paucihalobacterium erythroidium CWB-1, complete genome.</title>
        <authorList>
            <person name="Wu S."/>
        </authorList>
    </citation>
    <scope>NUCLEOTIDE SEQUENCE [LARGE SCALE GENOMIC DNA]</scope>
    <source>
        <strain evidence="3 4">CWB-1</strain>
    </source>
</reference>
<evidence type="ECO:0000259" key="1">
    <source>
        <dbReference type="SMART" id="SM00897"/>
    </source>
</evidence>
<protein>
    <submittedName>
        <fullName evidence="3">Uncharacterized protein</fullName>
    </submittedName>
</protein>
<evidence type="ECO:0000259" key="2">
    <source>
        <dbReference type="SMART" id="SM01204"/>
    </source>
</evidence>
<gene>
    <name evidence="3" type="ORF">FJ651_10640</name>
</gene>
<dbReference type="PANTHER" id="PTHR40252">
    <property type="entry name" value="BLR0328 PROTEIN"/>
    <property type="match status" value="1"/>
</dbReference>
<name>A0A506PH86_9FLAO</name>
<feature type="domain" description="FIST" evidence="1">
    <location>
        <begin position="31"/>
        <end position="225"/>
    </location>
</feature>
<dbReference type="Pfam" id="PF10442">
    <property type="entry name" value="FIST_C"/>
    <property type="match status" value="1"/>
</dbReference>
<dbReference type="AlphaFoldDB" id="A0A506PH86"/>
<dbReference type="EMBL" id="VHIQ01000005">
    <property type="protein sequence ID" value="TPV32765.1"/>
    <property type="molecule type" value="Genomic_DNA"/>
</dbReference>
<dbReference type="OrthoDB" id="9770435at2"/>